<accession>A0A0G4M2L3</accession>
<evidence type="ECO:0000313" key="2">
    <source>
        <dbReference type="EMBL" id="CRK28477.1"/>
    </source>
</evidence>
<dbReference type="AlphaFoldDB" id="A0A0G4M2L3"/>
<evidence type="ECO:0000256" key="1">
    <source>
        <dbReference type="SAM" id="MobiDB-lite"/>
    </source>
</evidence>
<sequence>MAMGNSTASGLGASSSAKLSKTATTSSATVAQALEVARESPDGASDSTISDEFAVFNYFQHRFVGNRTATEARSRYWDNMTGPPAN</sequence>
<dbReference type="EMBL" id="CVQH01020751">
    <property type="protein sequence ID" value="CRK28477.1"/>
    <property type="molecule type" value="Genomic_DNA"/>
</dbReference>
<feature type="region of interest" description="Disordered" evidence="1">
    <location>
        <begin position="1"/>
        <end position="24"/>
    </location>
</feature>
<gene>
    <name evidence="2" type="ORF">BN1708_004670</name>
</gene>
<evidence type="ECO:0000313" key="3">
    <source>
        <dbReference type="Proteomes" id="UP000044602"/>
    </source>
</evidence>
<organism evidence="2 3">
    <name type="scientific">Verticillium longisporum</name>
    <name type="common">Verticillium dahliae var. longisporum</name>
    <dbReference type="NCBI Taxonomy" id="100787"/>
    <lineage>
        <taxon>Eukaryota</taxon>
        <taxon>Fungi</taxon>
        <taxon>Dikarya</taxon>
        <taxon>Ascomycota</taxon>
        <taxon>Pezizomycotina</taxon>
        <taxon>Sordariomycetes</taxon>
        <taxon>Hypocreomycetidae</taxon>
        <taxon>Glomerellales</taxon>
        <taxon>Plectosphaerellaceae</taxon>
        <taxon>Verticillium</taxon>
    </lineage>
</organism>
<reference evidence="2 3" key="1">
    <citation type="submission" date="2015-05" db="EMBL/GenBank/DDBJ databases">
        <authorList>
            <person name="Wang D.B."/>
            <person name="Wang M."/>
        </authorList>
    </citation>
    <scope>NUCLEOTIDE SEQUENCE [LARGE SCALE GENOMIC DNA]</scope>
    <source>
        <strain evidence="2">VL1</strain>
    </source>
</reference>
<name>A0A0G4M2L3_VERLO</name>
<dbReference type="Proteomes" id="UP000044602">
    <property type="component" value="Unassembled WGS sequence"/>
</dbReference>
<keyword evidence="3" id="KW-1185">Reference proteome</keyword>
<proteinExistence type="predicted"/>
<protein>
    <submittedName>
        <fullName evidence="2">Uncharacterized protein</fullName>
    </submittedName>
</protein>